<dbReference type="AlphaFoldDB" id="A0A842HN05"/>
<feature type="transmembrane region" description="Helical" evidence="1">
    <location>
        <begin position="71"/>
        <end position="89"/>
    </location>
</feature>
<evidence type="ECO:0000313" key="2">
    <source>
        <dbReference type="EMBL" id="MBC2769092.1"/>
    </source>
</evidence>
<dbReference type="InterPro" id="IPR014509">
    <property type="entry name" value="YjdF-like"/>
</dbReference>
<reference evidence="2 3" key="1">
    <citation type="submission" date="2020-08" db="EMBL/GenBank/DDBJ databases">
        <title>Paraeoetvoesia sp. YC-7-48 draft genome sequence.</title>
        <authorList>
            <person name="Yao L."/>
        </authorList>
    </citation>
    <scope>NUCLEOTIDE SEQUENCE [LARGE SCALE GENOMIC DNA]</scope>
    <source>
        <strain evidence="3">YC-7-48</strain>
    </source>
</reference>
<accession>A0A842HN05</accession>
<gene>
    <name evidence="2" type="ORF">GTU67_04070</name>
</gene>
<evidence type="ECO:0000313" key="3">
    <source>
        <dbReference type="Proteomes" id="UP000545386"/>
    </source>
</evidence>
<protein>
    <submittedName>
        <fullName evidence="2">DUF2238 domain-containing protein</fullName>
    </submittedName>
</protein>
<dbReference type="Proteomes" id="UP000545386">
    <property type="component" value="Unassembled WGS sequence"/>
</dbReference>
<comment type="caution">
    <text evidence="2">The sequence shown here is derived from an EMBL/GenBank/DDBJ whole genome shotgun (WGS) entry which is preliminary data.</text>
</comment>
<feature type="transmembrane region" description="Helical" evidence="1">
    <location>
        <begin position="17"/>
        <end position="35"/>
    </location>
</feature>
<evidence type="ECO:0000256" key="1">
    <source>
        <dbReference type="SAM" id="Phobius"/>
    </source>
</evidence>
<feature type="transmembrane region" description="Helical" evidence="1">
    <location>
        <begin position="41"/>
        <end position="59"/>
    </location>
</feature>
<keyword evidence="1" id="KW-1133">Transmembrane helix</keyword>
<feature type="transmembrane region" description="Helical" evidence="1">
    <location>
        <begin position="196"/>
        <end position="213"/>
    </location>
</feature>
<dbReference type="RefSeq" id="WP_185778885.1">
    <property type="nucleotide sequence ID" value="NZ_JACJUU010000002.1"/>
</dbReference>
<keyword evidence="1" id="KW-0812">Transmembrane</keyword>
<organism evidence="2 3">
    <name type="scientific">Pusillimonas minor</name>
    <dbReference type="NCBI Taxonomy" id="2697024"/>
    <lineage>
        <taxon>Bacteria</taxon>
        <taxon>Pseudomonadati</taxon>
        <taxon>Pseudomonadota</taxon>
        <taxon>Betaproteobacteria</taxon>
        <taxon>Burkholderiales</taxon>
        <taxon>Alcaligenaceae</taxon>
        <taxon>Pusillimonas</taxon>
    </lineage>
</organism>
<sequence length="256" mass="28705">MAQTTAKPAALQPLPSVGVRVAAALYLVIWARLAISPADRSTWVLENALVAGLVIVLWCCRRAFRFSNVSLYLILTFLALHALGAHYTYSEVPYDAWWQSLTGHSLNEALGWQRNHFDRLIHFCYGLLLVYPIREFFLRVVEVRGFWGYFLPLDVTLSTSAVYELIEWGAAEVFGGDLGMHYLGTQGDIWDAHKDMALAALGALIAILIIAGINRRLRHDPAWDWAQSMKASAHRRSLACNDLRPGTTPIARLDNK</sequence>
<keyword evidence="3" id="KW-1185">Reference proteome</keyword>
<dbReference type="Pfam" id="PF09997">
    <property type="entry name" value="DUF2238"/>
    <property type="match status" value="1"/>
</dbReference>
<name>A0A842HN05_9BURK</name>
<proteinExistence type="predicted"/>
<dbReference type="EMBL" id="JACJUU010000002">
    <property type="protein sequence ID" value="MBC2769092.1"/>
    <property type="molecule type" value="Genomic_DNA"/>
</dbReference>
<keyword evidence="1" id="KW-0472">Membrane</keyword>